<dbReference type="SUPFAM" id="SSF88659">
    <property type="entry name" value="Sigma3 and sigma4 domains of RNA polymerase sigma factors"/>
    <property type="match status" value="1"/>
</dbReference>
<dbReference type="Proteomes" id="UP000464086">
    <property type="component" value="Chromosome"/>
</dbReference>
<dbReference type="AlphaFoldDB" id="A0A6P1GCM4"/>
<dbReference type="RefSeq" id="WP_159365502.1">
    <property type="nucleotide sequence ID" value="NZ_CP047218.1"/>
</dbReference>
<proteinExistence type="predicted"/>
<organism evidence="2 3">
    <name type="scientific">Sphingobium yanoikuyae</name>
    <name type="common">Sphingomonas yanoikuyae</name>
    <dbReference type="NCBI Taxonomy" id="13690"/>
    <lineage>
        <taxon>Bacteria</taxon>
        <taxon>Pseudomonadati</taxon>
        <taxon>Pseudomonadota</taxon>
        <taxon>Alphaproteobacteria</taxon>
        <taxon>Sphingomonadales</taxon>
        <taxon>Sphingomonadaceae</taxon>
        <taxon>Sphingobium</taxon>
    </lineage>
</organism>
<name>A0A6P1GCM4_SPHYA</name>
<evidence type="ECO:0000313" key="3">
    <source>
        <dbReference type="Proteomes" id="UP000464086"/>
    </source>
</evidence>
<dbReference type="InterPro" id="IPR013249">
    <property type="entry name" value="RNA_pol_sigma70_r4_t2"/>
</dbReference>
<gene>
    <name evidence="2" type="ORF">GS397_01835</name>
</gene>
<dbReference type="InterPro" id="IPR036388">
    <property type="entry name" value="WH-like_DNA-bd_sf"/>
</dbReference>
<protein>
    <recommendedName>
        <fullName evidence="1">RNA polymerase sigma factor 70 region 4 type 2 domain-containing protein</fullName>
    </recommendedName>
</protein>
<dbReference type="Pfam" id="PF08281">
    <property type="entry name" value="Sigma70_r4_2"/>
    <property type="match status" value="1"/>
</dbReference>
<feature type="domain" description="RNA polymerase sigma factor 70 region 4 type 2" evidence="1">
    <location>
        <begin position="15"/>
        <end position="54"/>
    </location>
</feature>
<dbReference type="EMBL" id="CP047218">
    <property type="protein sequence ID" value="QHD65933.1"/>
    <property type="molecule type" value="Genomic_DNA"/>
</dbReference>
<dbReference type="GO" id="GO:0016987">
    <property type="term" value="F:sigma factor activity"/>
    <property type="evidence" value="ECO:0007669"/>
    <property type="project" value="InterPro"/>
</dbReference>
<dbReference type="InterPro" id="IPR013324">
    <property type="entry name" value="RNA_pol_sigma_r3/r4-like"/>
</dbReference>
<accession>A0A6P1GCM4</accession>
<dbReference type="Gene3D" id="1.10.10.10">
    <property type="entry name" value="Winged helix-like DNA-binding domain superfamily/Winged helix DNA-binding domain"/>
    <property type="match status" value="1"/>
</dbReference>
<sequence length="195" mass="21660">MPASRDIDPNLQATYRDAVARLPVLTRVILQMHQSNDLPYDEIARHLSIDPVAVIACVAEALSMIVAMLDGDQPRRQRAAQIGPAETALRKRHRRYCEDCIGALGVAAPTIGEKLDDDDRTVAKKLTRATRLLYKAAYFCGRLSLLQIAPRLLSVSGMADRRMFGQFDRKGHAPMPFEAWLRNLCRSPALSVHGA</sequence>
<dbReference type="GO" id="GO:0006352">
    <property type="term" value="P:DNA-templated transcription initiation"/>
    <property type="evidence" value="ECO:0007669"/>
    <property type="project" value="InterPro"/>
</dbReference>
<evidence type="ECO:0000259" key="1">
    <source>
        <dbReference type="Pfam" id="PF08281"/>
    </source>
</evidence>
<evidence type="ECO:0000313" key="2">
    <source>
        <dbReference type="EMBL" id="QHD65933.1"/>
    </source>
</evidence>
<dbReference type="GO" id="GO:0003677">
    <property type="term" value="F:DNA binding"/>
    <property type="evidence" value="ECO:0007669"/>
    <property type="project" value="InterPro"/>
</dbReference>
<reference evidence="2 3" key="1">
    <citation type="submission" date="2019-12" db="EMBL/GenBank/DDBJ databases">
        <title>Functional and genomic insights into the Sphingobium yanoikuyae YC-JY1, a bacterium efficiently degrading bisphenol A.</title>
        <authorList>
            <person name="Jia Y."/>
            <person name="Li X."/>
            <person name="Wang J."/>
            <person name="Eltoukhy A."/>
            <person name="Lamraoui I."/>
            <person name="Yan Y."/>
        </authorList>
    </citation>
    <scope>NUCLEOTIDE SEQUENCE [LARGE SCALE GENOMIC DNA]</scope>
    <source>
        <strain evidence="2 3">YC-JY1</strain>
    </source>
</reference>